<comment type="caution">
    <text evidence="2">The sequence shown here is derived from an EMBL/GenBank/DDBJ whole genome shotgun (WGS) entry which is preliminary data.</text>
</comment>
<organism evidence="2 3">
    <name type="scientific">Protopolystoma xenopodis</name>
    <dbReference type="NCBI Taxonomy" id="117903"/>
    <lineage>
        <taxon>Eukaryota</taxon>
        <taxon>Metazoa</taxon>
        <taxon>Spiralia</taxon>
        <taxon>Lophotrochozoa</taxon>
        <taxon>Platyhelminthes</taxon>
        <taxon>Monogenea</taxon>
        <taxon>Polyopisthocotylea</taxon>
        <taxon>Polystomatidea</taxon>
        <taxon>Polystomatidae</taxon>
        <taxon>Protopolystoma</taxon>
    </lineage>
</organism>
<accession>A0A3S5AGK8</accession>
<protein>
    <submittedName>
        <fullName evidence="2">Uncharacterized protein</fullName>
    </submittedName>
</protein>
<dbReference type="AlphaFoldDB" id="A0A3S5AGK8"/>
<name>A0A3S5AGK8_9PLAT</name>
<evidence type="ECO:0000256" key="1">
    <source>
        <dbReference type="SAM" id="MobiDB-lite"/>
    </source>
</evidence>
<dbReference type="Proteomes" id="UP000784294">
    <property type="component" value="Unassembled WGS sequence"/>
</dbReference>
<evidence type="ECO:0000313" key="2">
    <source>
        <dbReference type="EMBL" id="VEL36583.1"/>
    </source>
</evidence>
<proteinExistence type="predicted"/>
<dbReference type="EMBL" id="CAAALY010252646">
    <property type="protein sequence ID" value="VEL36583.1"/>
    <property type="molecule type" value="Genomic_DNA"/>
</dbReference>
<feature type="region of interest" description="Disordered" evidence="1">
    <location>
        <begin position="1"/>
        <end position="20"/>
    </location>
</feature>
<reference evidence="2" key="1">
    <citation type="submission" date="2018-11" db="EMBL/GenBank/DDBJ databases">
        <authorList>
            <consortium name="Pathogen Informatics"/>
        </authorList>
    </citation>
    <scope>NUCLEOTIDE SEQUENCE</scope>
</reference>
<sequence length="85" mass="9192">MTNFCSSSTEGHKCNGLGHPPWPGSFDFISRIGSTSHPIWDDFGRAMSGQAIFIENRRQSVLSTSVLGRHDLPIINSQGMAASGE</sequence>
<keyword evidence="3" id="KW-1185">Reference proteome</keyword>
<gene>
    <name evidence="2" type="ORF">PXEA_LOCUS30023</name>
</gene>
<evidence type="ECO:0000313" key="3">
    <source>
        <dbReference type="Proteomes" id="UP000784294"/>
    </source>
</evidence>